<evidence type="ECO:0000313" key="8">
    <source>
        <dbReference type="Proteomes" id="UP000184603"/>
    </source>
</evidence>
<evidence type="ECO:0000313" key="7">
    <source>
        <dbReference type="EMBL" id="SHO49734.1"/>
    </source>
</evidence>
<comment type="subcellular location">
    <subcellularLocation>
        <location evidence="1">Cell membrane</location>
        <topology evidence="1">Multi-pass membrane protein</topology>
    </subcellularLocation>
</comment>
<dbReference type="RefSeq" id="WP_073614476.1">
    <property type="nucleotide sequence ID" value="NZ_FRFE01000015.1"/>
</dbReference>
<dbReference type="GO" id="GO:0005886">
    <property type="term" value="C:plasma membrane"/>
    <property type="evidence" value="ECO:0007669"/>
    <property type="project" value="UniProtKB-SubCell"/>
</dbReference>
<keyword evidence="3 6" id="KW-0812">Transmembrane</keyword>
<dbReference type="Pfam" id="PF02653">
    <property type="entry name" value="BPD_transp_2"/>
    <property type="match status" value="1"/>
</dbReference>
<dbReference type="GO" id="GO:0022857">
    <property type="term" value="F:transmembrane transporter activity"/>
    <property type="evidence" value="ECO:0007669"/>
    <property type="project" value="InterPro"/>
</dbReference>
<dbReference type="PANTHER" id="PTHR47089:SF1">
    <property type="entry name" value="GUANOSINE ABC TRANSPORTER PERMEASE PROTEIN NUPP"/>
    <property type="match status" value="1"/>
</dbReference>
<protein>
    <submittedName>
        <fullName evidence="7">Simple sugar transport system permease protein</fullName>
    </submittedName>
</protein>
<keyword evidence="8" id="KW-1185">Reference proteome</keyword>
<evidence type="ECO:0000256" key="5">
    <source>
        <dbReference type="ARBA" id="ARBA00023136"/>
    </source>
</evidence>
<feature type="transmembrane region" description="Helical" evidence="6">
    <location>
        <begin position="12"/>
        <end position="34"/>
    </location>
</feature>
<dbReference type="PANTHER" id="PTHR47089">
    <property type="entry name" value="ABC TRANSPORTER, PERMEASE PROTEIN"/>
    <property type="match status" value="1"/>
</dbReference>
<keyword evidence="2" id="KW-1003">Cell membrane</keyword>
<evidence type="ECO:0000256" key="4">
    <source>
        <dbReference type="ARBA" id="ARBA00022989"/>
    </source>
</evidence>
<feature type="transmembrane region" description="Helical" evidence="6">
    <location>
        <begin position="140"/>
        <end position="159"/>
    </location>
</feature>
<feature type="transmembrane region" description="Helical" evidence="6">
    <location>
        <begin position="325"/>
        <end position="347"/>
    </location>
</feature>
<dbReference type="Proteomes" id="UP000184603">
    <property type="component" value="Unassembled WGS sequence"/>
</dbReference>
<dbReference type="EMBL" id="FRFE01000015">
    <property type="protein sequence ID" value="SHO49734.1"/>
    <property type="molecule type" value="Genomic_DNA"/>
</dbReference>
<organism evidence="7 8">
    <name type="scientific">Desulfopila aestuarii DSM 18488</name>
    <dbReference type="NCBI Taxonomy" id="1121416"/>
    <lineage>
        <taxon>Bacteria</taxon>
        <taxon>Pseudomonadati</taxon>
        <taxon>Thermodesulfobacteriota</taxon>
        <taxon>Desulfobulbia</taxon>
        <taxon>Desulfobulbales</taxon>
        <taxon>Desulfocapsaceae</taxon>
        <taxon>Desulfopila</taxon>
    </lineage>
</organism>
<name>A0A1M7YAT8_9BACT</name>
<accession>A0A1M7YAT8</accession>
<keyword evidence="7" id="KW-0762">Sugar transport</keyword>
<keyword evidence="7" id="KW-0813">Transport</keyword>
<gene>
    <name evidence="7" type="ORF">SAMN02745220_03057</name>
</gene>
<dbReference type="CDD" id="cd06580">
    <property type="entry name" value="TM_PBP1_transp_TpRbsC_like"/>
    <property type="match status" value="1"/>
</dbReference>
<feature type="transmembrane region" description="Helical" evidence="6">
    <location>
        <begin position="244"/>
        <end position="265"/>
    </location>
</feature>
<feature type="transmembrane region" description="Helical" evidence="6">
    <location>
        <begin position="108"/>
        <end position="128"/>
    </location>
</feature>
<sequence>MQEVKSKVTSWLIPIGAVIAALALGAIMLLALGAEPLSGYATMFGAAFGNLKGLSATAMKSIPLLLVGVGICISFRANVINIGGEGQMVMGALWATITALSFPHLDSLMLVPLVLLMGILGGAVWGAIPGALKAYFNVSEILSTIMLNIVAVQIMNYLLRGVLIDPGEIERGTRIPQTARLPETSDLPLLFEGLRVHLGFVIALLAAFAVWVLLWRTALGFKLRSVGLSREAARYAGIPVKRSIITALALSGAMAGLAGAILVFGSESHRMVTDGSSTGFTGSAGFNGIVVALFAGLHPLWSIPSSLLFGGMLVGANALQRAAQVPSALVIALNGLIVVFVVSSEFFRRKLQQHHSARQAIEEDSRLTEENVGS</sequence>
<proteinExistence type="predicted"/>
<reference evidence="7 8" key="1">
    <citation type="submission" date="2016-12" db="EMBL/GenBank/DDBJ databases">
        <authorList>
            <person name="Song W.-J."/>
            <person name="Kurnit D.M."/>
        </authorList>
    </citation>
    <scope>NUCLEOTIDE SEQUENCE [LARGE SCALE GENOMIC DNA]</scope>
    <source>
        <strain evidence="7 8">DSM 18488</strain>
    </source>
</reference>
<dbReference type="InterPro" id="IPR001851">
    <property type="entry name" value="ABC_transp_permease"/>
</dbReference>
<feature type="transmembrane region" description="Helical" evidence="6">
    <location>
        <begin position="277"/>
        <end position="295"/>
    </location>
</feature>
<evidence type="ECO:0000256" key="6">
    <source>
        <dbReference type="SAM" id="Phobius"/>
    </source>
</evidence>
<dbReference type="STRING" id="1121416.SAMN02745220_03057"/>
<evidence type="ECO:0000256" key="2">
    <source>
        <dbReference type="ARBA" id="ARBA00022475"/>
    </source>
</evidence>
<feature type="transmembrane region" description="Helical" evidence="6">
    <location>
        <begin position="54"/>
        <end position="75"/>
    </location>
</feature>
<evidence type="ECO:0000256" key="3">
    <source>
        <dbReference type="ARBA" id="ARBA00022692"/>
    </source>
</evidence>
<keyword evidence="4 6" id="KW-1133">Transmembrane helix</keyword>
<feature type="transmembrane region" description="Helical" evidence="6">
    <location>
        <begin position="196"/>
        <end position="215"/>
    </location>
</feature>
<dbReference type="AlphaFoldDB" id="A0A1M7YAT8"/>
<dbReference type="OrthoDB" id="9809785at2"/>
<keyword evidence="5 6" id="KW-0472">Membrane</keyword>
<evidence type="ECO:0000256" key="1">
    <source>
        <dbReference type="ARBA" id="ARBA00004651"/>
    </source>
</evidence>